<keyword evidence="3" id="KW-0804">Transcription</keyword>
<dbReference type="InterPro" id="IPR036388">
    <property type="entry name" value="WH-like_DNA-bd_sf"/>
</dbReference>
<dbReference type="PANTHER" id="PTHR30154:SF34">
    <property type="entry name" value="TRANSCRIPTIONAL REGULATOR AZLB"/>
    <property type="match status" value="1"/>
</dbReference>
<dbReference type="InterPro" id="IPR011008">
    <property type="entry name" value="Dimeric_a/b-barrel"/>
</dbReference>
<dbReference type="SUPFAM" id="SSF54909">
    <property type="entry name" value="Dimeric alpha+beta barrel"/>
    <property type="match status" value="1"/>
</dbReference>
<protein>
    <submittedName>
        <fullName evidence="5">AsnC family transcriptional regulator</fullName>
    </submittedName>
</protein>
<keyword evidence="6" id="KW-1185">Reference proteome</keyword>
<dbReference type="GO" id="GO:0043200">
    <property type="term" value="P:response to amino acid"/>
    <property type="evidence" value="ECO:0007669"/>
    <property type="project" value="TreeGrafter"/>
</dbReference>
<dbReference type="InterPro" id="IPR000485">
    <property type="entry name" value="AsnC-type_HTH_dom"/>
</dbReference>
<gene>
    <name evidence="5" type="ORF">OC25_13465</name>
</gene>
<dbReference type="InterPro" id="IPR036390">
    <property type="entry name" value="WH_DNA-bd_sf"/>
</dbReference>
<evidence type="ECO:0000259" key="4">
    <source>
        <dbReference type="PROSITE" id="PS50956"/>
    </source>
</evidence>
<dbReference type="PROSITE" id="PS50956">
    <property type="entry name" value="HTH_ASNC_2"/>
    <property type="match status" value="1"/>
</dbReference>
<dbReference type="InterPro" id="IPR019887">
    <property type="entry name" value="Tscrpt_reg_AsnC/Lrp_C"/>
</dbReference>
<dbReference type="Gene3D" id="3.30.70.920">
    <property type="match status" value="1"/>
</dbReference>
<proteinExistence type="predicted"/>
<dbReference type="EMBL" id="JSYN01000015">
    <property type="protein sequence ID" value="KIA93432.1"/>
    <property type="molecule type" value="Genomic_DNA"/>
</dbReference>
<dbReference type="PRINTS" id="PR00033">
    <property type="entry name" value="HTHASNC"/>
</dbReference>
<sequence length="155" mass="17904">MQLPKVDQTDIEILNLLQRDGLLTYKEVSGKLRKSMTHIVERIKKLRTNGYIKSTVALVDIDKLRSHFIAFPHIQLNHHSEDVIRAFKAEMEKYPEVMECYHLTGHFDFMLKVAMPDMVSYNNFLRDNIGTLAYVGNIQSFLVLSQSKAETAYAL</sequence>
<evidence type="ECO:0000313" key="5">
    <source>
        <dbReference type="EMBL" id="KIA93432.1"/>
    </source>
</evidence>
<dbReference type="Pfam" id="PF13404">
    <property type="entry name" value="HTH_AsnC-type"/>
    <property type="match status" value="1"/>
</dbReference>
<dbReference type="GO" id="GO:0005829">
    <property type="term" value="C:cytosol"/>
    <property type="evidence" value="ECO:0007669"/>
    <property type="project" value="TreeGrafter"/>
</dbReference>
<feature type="domain" description="HTH asnC-type" evidence="4">
    <location>
        <begin position="6"/>
        <end position="72"/>
    </location>
</feature>
<dbReference type="RefSeq" id="WP_039476853.1">
    <property type="nucleotide sequence ID" value="NZ_JSYN01000015.1"/>
</dbReference>
<dbReference type="AlphaFoldDB" id="A0A0C1FKJ0"/>
<accession>A0A0C1FKJ0</accession>
<dbReference type="InterPro" id="IPR019888">
    <property type="entry name" value="Tscrpt_reg_AsnC-like"/>
</dbReference>
<dbReference type="PANTHER" id="PTHR30154">
    <property type="entry name" value="LEUCINE-RESPONSIVE REGULATORY PROTEIN"/>
    <property type="match status" value="1"/>
</dbReference>
<evidence type="ECO:0000256" key="2">
    <source>
        <dbReference type="ARBA" id="ARBA00023125"/>
    </source>
</evidence>
<dbReference type="OrthoDB" id="9800326at2"/>
<dbReference type="SUPFAM" id="SSF46785">
    <property type="entry name" value="Winged helix' DNA-binding domain"/>
    <property type="match status" value="1"/>
</dbReference>
<dbReference type="GO" id="GO:0043565">
    <property type="term" value="F:sequence-specific DNA binding"/>
    <property type="evidence" value="ECO:0007669"/>
    <property type="project" value="InterPro"/>
</dbReference>
<evidence type="ECO:0000256" key="3">
    <source>
        <dbReference type="ARBA" id="ARBA00023163"/>
    </source>
</evidence>
<dbReference type="Proteomes" id="UP000031246">
    <property type="component" value="Unassembled WGS sequence"/>
</dbReference>
<keyword evidence="2" id="KW-0238">DNA-binding</keyword>
<organism evidence="5 6">
    <name type="scientific">Pedobacter kyungheensis</name>
    <dbReference type="NCBI Taxonomy" id="1069985"/>
    <lineage>
        <taxon>Bacteria</taxon>
        <taxon>Pseudomonadati</taxon>
        <taxon>Bacteroidota</taxon>
        <taxon>Sphingobacteriia</taxon>
        <taxon>Sphingobacteriales</taxon>
        <taxon>Sphingobacteriaceae</taxon>
        <taxon>Pedobacter</taxon>
    </lineage>
</organism>
<name>A0A0C1FKJ0_9SPHI</name>
<dbReference type="SMART" id="SM00344">
    <property type="entry name" value="HTH_ASNC"/>
    <property type="match status" value="1"/>
</dbReference>
<reference evidence="5 6" key="1">
    <citation type="submission" date="2014-10" db="EMBL/GenBank/DDBJ databases">
        <title>Pedobacter Kyungheensis.</title>
        <authorList>
            <person name="Anderson B.M."/>
            <person name="Newman J.D."/>
        </authorList>
    </citation>
    <scope>NUCLEOTIDE SEQUENCE [LARGE SCALE GENOMIC DNA]</scope>
    <source>
        <strain evidence="5 6">KACC 16221</strain>
    </source>
</reference>
<dbReference type="Gene3D" id="1.10.10.10">
    <property type="entry name" value="Winged helix-like DNA-binding domain superfamily/Winged helix DNA-binding domain"/>
    <property type="match status" value="1"/>
</dbReference>
<evidence type="ECO:0000256" key="1">
    <source>
        <dbReference type="ARBA" id="ARBA00023015"/>
    </source>
</evidence>
<keyword evidence="1" id="KW-0805">Transcription regulation</keyword>
<comment type="caution">
    <text evidence="5">The sequence shown here is derived from an EMBL/GenBank/DDBJ whole genome shotgun (WGS) entry which is preliminary data.</text>
</comment>
<dbReference type="Pfam" id="PF01037">
    <property type="entry name" value="AsnC_trans_reg"/>
    <property type="match status" value="1"/>
</dbReference>
<evidence type="ECO:0000313" key="6">
    <source>
        <dbReference type="Proteomes" id="UP000031246"/>
    </source>
</evidence>